<dbReference type="Proteomes" id="UP000785679">
    <property type="component" value="Unassembled WGS sequence"/>
</dbReference>
<keyword evidence="1" id="KW-0812">Transmembrane</keyword>
<evidence type="ECO:0000256" key="1">
    <source>
        <dbReference type="SAM" id="Phobius"/>
    </source>
</evidence>
<feature type="transmembrane region" description="Helical" evidence="1">
    <location>
        <begin position="83"/>
        <end position="110"/>
    </location>
</feature>
<protein>
    <submittedName>
        <fullName evidence="2">Uncharacterized protein</fullName>
    </submittedName>
</protein>
<keyword evidence="1" id="KW-1133">Transmembrane helix</keyword>
<evidence type="ECO:0000313" key="3">
    <source>
        <dbReference type="Proteomes" id="UP000785679"/>
    </source>
</evidence>
<name>A0A8J8SV02_HALGN</name>
<keyword evidence="1" id="KW-0472">Membrane</keyword>
<reference evidence="2" key="1">
    <citation type="submission" date="2019-06" db="EMBL/GenBank/DDBJ databases">
        <authorList>
            <person name="Zheng W."/>
        </authorList>
    </citation>
    <scope>NUCLEOTIDE SEQUENCE</scope>
    <source>
        <strain evidence="2">QDHG01</strain>
    </source>
</reference>
<feature type="transmembrane region" description="Helical" evidence="1">
    <location>
        <begin position="116"/>
        <end position="134"/>
    </location>
</feature>
<accession>A0A8J8SV02</accession>
<sequence length="172" mass="19305">MENLYYRQIQGHSIVTKSAAVIRTLRSNKNIKYIVITPSARNKVLPIQELDIEVTFSDDTNSQQFKKGLLCDILNQFISSGQLAYYLNLFPCLALLSPSLIIILCLFCLLPPIDDLKLYALFPLILISINHCLIQVDSDLFKGKCISIQLVHKLPLLSCEMRLLLGSGGYCG</sequence>
<comment type="caution">
    <text evidence="2">The sequence shown here is derived from an EMBL/GenBank/DDBJ whole genome shotgun (WGS) entry which is preliminary data.</text>
</comment>
<keyword evidence="3" id="KW-1185">Reference proteome</keyword>
<evidence type="ECO:0000313" key="2">
    <source>
        <dbReference type="EMBL" id="TNV71301.1"/>
    </source>
</evidence>
<organism evidence="2 3">
    <name type="scientific">Halteria grandinella</name>
    <dbReference type="NCBI Taxonomy" id="5974"/>
    <lineage>
        <taxon>Eukaryota</taxon>
        <taxon>Sar</taxon>
        <taxon>Alveolata</taxon>
        <taxon>Ciliophora</taxon>
        <taxon>Intramacronucleata</taxon>
        <taxon>Spirotrichea</taxon>
        <taxon>Stichotrichia</taxon>
        <taxon>Sporadotrichida</taxon>
        <taxon>Halteriidae</taxon>
        <taxon>Halteria</taxon>
    </lineage>
</organism>
<gene>
    <name evidence="2" type="ORF">FGO68_gene12237</name>
</gene>
<proteinExistence type="predicted"/>
<dbReference type="AlphaFoldDB" id="A0A8J8SV02"/>
<dbReference type="EMBL" id="RRYP01030020">
    <property type="protein sequence ID" value="TNV71301.1"/>
    <property type="molecule type" value="Genomic_DNA"/>
</dbReference>